<proteinExistence type="predicted"/>
<dbReference type="EMBL" id="CM046131">
    <property type="protein sequence ID" value="KAI8429681.1"/>
    <property type="molecule type" value="Genomic_DNA"/>
</dbReference>
<reference evidence="1 2" key="1">
    <citation type="journal article" date="2022" name="Genome Biol. Evol.">
        <title>The Spruce Budworm Genome: Reconstructing the Evolutionary History of Antifreeze Proteins.</title>
        <authorList>
            <person name="Beliveau C."/>
            <person name="Gagne P."/>
            <person name="Picq S."/>
            <person name="Vernygora O."/>
            <person name="Keeling C.I."/>
            <person name="Pinkney K."/>
            <person name="Doucet D."/>
            <person name="Wen F."/>
            <person name="Johnston J.S."/>
            <person name="Maaroufi H."/>
            <person name="Boyle B."/>
            <person name="Laroche J."/>
            <person name="Dewar K."/>
            <person name="Juretic N."/>
            <person name="Blackburn G."/>
            <person name="Nisole A."/>
            <person name="Brunet B."/>
            <person name="Brandao M."/>
            <person name="Lumley L."/>
            <person name="Duan J."/>
            <person name="Quan G."/>
            <person name="Lucarotti C.J."/>
            <person name="Roe A.D."/>
            <person name="Sperling F.A.H."/>
            <person name="Levesque R.C."/>
            <person name="Cusson M."/>
        </authorList>
    </citation>
    <scope>NUCLEOTIDE SEQUENCE [LARGE SCALE GENOMIC DNA]</scope>
    <source>
        <strain evidence="1">Glfc:IPQL:Cfum</strain>
    </source>
</reference>
<name>A0ACC0JZU1_CHOFU</name>
<sequence>MSCEEATDSEEEILVFAEFEDSVNIGNYRSIHVLGINERHPIIQMDETIFTGQLESSLGTYMFFTKDHTPQSTDPLFDKLPKENVKYLCKANKYLNMKHTYITPKDGTEQAASQQLQQAEKELVPLNFKTVHEAIEKFQKEWESKMQKTNVITDNLHTDQEMMDLTNS</sequence>
<dbReference type="Proteomes" id="UP001064048">
    <property type="component" value="Chromosome Z"/>
</dbReference>
<gene>
    <name evidence="1" type="ORF">MSG28_000251</name>
</gene>
<organism evidence="1 2">
    <name type="scientific">Choristoneura fumiferana</name>
    <name type="common">Spruce budworm moth</name>
    <name type="synonym">Archips fumiferana</name>
    <dbReference type="NCBI Taxonomy" id="7141"/>
    <lineage>
        <taxon>Eukaryota</taxon>
        <taxon>Metazoa</taxon>
        <taxon>Ecdysozoa</taxon>
        <taxon>Arthropoda</taxon>
        <taxon>Hexapoda</taxon>
        <taxon>Insecta</taxon>
        <taxon>Pterygota</taxon>
        <taxon>Neoptera</taxon>
        <taxon>Endopterygota</taxon>
        <taxon>Lepidoptera</taxon>
        <taxon>Glossata</taxon>
        <taxon>Ditrysia</taxon>
        <taxon>Tortricoidea</taxon>
        <taxon>Tortricidae</taxon>
        <taxon>Tortricinae</taxon>
        <taxon>Choristoneura</taxon>
    </lineage>
</organism>
<evidence type="ECO:0000313" key="1">
    <source>
        <dbReference type="EMBL" id="KAI8429681.1"/>
    </source>
</evidence>
<accession>A0ACC0JZU1</accession>
<evidence type="ECO:0000313" key="2">
    <source>
        <dbReference type="Proteomes" id="UP001064048"/>
    </source>
</evidence>
<comment type="caution">
    <text evidence="1">The sequence shown here is derived from an EMBL/GenBank/DDBJ whole genome shotgun (WGS) entry which is preliminary data.</text>
</comment>
<keyword evidence="2" id="KW-1185">Reference proteome</keyword>
<protein>
    <submittedName>
        <fullName evidence="1">Uncharacterized protein</fullName>
    </submittedName>
</protein>